<dbReference type="OrthoDB" id="4540718at2759"/>
<dbReference type="STRING" id="578458.D8Q2P6"/>
<dbReference type="GO" id="GO:0006084">
    <property type="term" value="P:acetyl-CoA metabolic process"/>
    <property type="evidence" value="ECO:0007669"/>
    <property type="project" value="TreeGrafter"/>
</dbReference>
<dbReference type="OMA" id="ESSYCNG"/>
<evidence type="ECO:0000256" key="1">
    <source>
        <dbReference type="ARBA" id="ARBA00022679"/>
    </source>
</evidence>
<evidence type="ECO:0000313" key="3">
    <source>
        <dbReference type="EMBL" id="EFI98165.1"/>
    </source>
</evidence>
<dbReference type="InterPro" id="IPR016039">
    <property type="entry name" value="Thiolase-like"/>
</dbReference>
<sequence>MTVFTPEQDLPRPKDVGVLALDIYFPYWCVSELEDYDGVSKGTYTIGLGQEYMAFTDDREDTHSFALNAVCGLLEKYNIEPNSIGRLEVGTETIVDKSKSVRTAIMDLFTDAGNLDVEGVDLKNACYGPTAALFNAIN</sequence>
<gene>
    <name evidence="3" type="ORF">SCHCODRAFT_107562</name>
</gene>
<evidence type="ECO:0000313" key="4">
    <source>
        <dbReference type="Proteomes" id="UP000007431"/>
    </source>
</evidence>
<name>D8Q2P6_SCHCM</name>
<dbReference type="CDD" id="cd00827">
    <property type="entry name" value="init_cond_enzymes"/>
    <property type="match status" value="1"/>
</dbReference>
<protein>
    <recommendedName>
        <fullName evidence="2">Hydroxymethylglutaryl-coenzyme A synthase N-terminal domain-containing protein</fullName>
    </recommendedName>
</protein>
<dbReference type="Proteomes" id="UP000007431">
    <property type="component" value="Unassembled WGS sequence"/>
</dbReference>
<organism evidence="4">
    <name type="scientific">Schizophyllum commune (strain H4-8 / FGSC 9210)</name>
    <name type="common">Split gill fungus</name>
    <dbReference type="NCBI Taxonomy" id="578458"/>
    <lineage>
        <taxon>Eukaryota</taxon>
        <taxon>Fungi</taxon>
        <taxon>Dikarya</taxon>
        <taxon>Basidiomycota</taxon>
        <taxon>Agaricomycotina</taxon>
        <taxon>Agaricomycetes</taxon>
        <taxon>Agaricomycetidae</taxon>
        <taxon>Agaricales</taxon>
        <taxon>Schizophyllaceae</taxon>
        <taxon>Schizophyllum</taxon>
    </lineage>
</organism>
<dbReference type="GO" id="GO:0006696">
    <property type="term" value="P:ergosterol biosynthetic process"/>
    <property type="evidence" value="ECO:0007669"/>
    <property type="project" value="TreeGrafter"/>
</dbReference>
<evidence type="ECO:0000259" key="2">
    <source>
        <dbReference type="Pfam" id="PF01154"/>
    </source>
</evidence>
<keyword evidence="1" id="KW-0808">Transferase</keyword>
<dbReference type="EMBL" id="GL377305">
    <property type="protein sequence ID" value="EFI98165.1"/>
    <property type="molecule type" value="Genomic_DNA"/>
</dbReference>
<dbReference type="RefSeq" id="XP_003033068.1">
    <property type="nucleotide sequence ID" value="XM_003033022.1"/>
</dbReference>
<accession>D8Q2P6</accession>
<feature type="domain" description="Hydroxymethylglutaryl-coenzyme A synthase N-terminal" evidence="2">
    <location>
        <begin position="12"/>
        <end position="138"/>
    </location>
</feature>
<dbReference type="VEuPathDB" id="FungiDB:SCHCODRAFT_02665054"/>
<proteinExistence type="predicted"/>
<feature type="non-terminal residue" evidence="3">
    <location>
        <position position="138"/>
    </location>
</feature>
<dbReference type="SUPFAM" id="SSF53901">
    <property type="entry name" value="Thiolase-like"/>
    <property type="match status" value="1"/>
</dbReference>
<dbReference type="HOGENOM" id="CLU_154050_0_0_1"/>
<dbReference type="Gene3D" id="3.40.47.10">
    <property type="match status" value="1"/>
</dbReference>
<dbReference type="PANTHER" id="PTHR43323:SF2">
    <property type="entry name" value="HYDROXYMETHYLGLUTARYL-COA SYNTHASE"/>
    <property type="match status" value="1"/>
</dbReference>
<dbReference type="KEGG" id="scm:SCHCO_02665054"/>
<reference evidence="3 4" key="1">
    <citation type="journal article" date="2010" name="Nat. Biotechnol.">
        <title>Genome sequence of the model mushroom Schizophyllum commune.</title>
        <authorList>
            <person name="Ohm R.A."/>
            <person name="de Jong J.F."/>
            <person name="Lugones L.G."/>
            <person name="Aerts A."/>
            <person name="Kothe E."/>
            <person name="Stajich J.E."/>
            <person name="de Vries R.P."/>
            <person name="Record E."/>
            <person name="Levasseur A."/>
            <person name="Baker S.E."/>
            <person name="Bartholomew K.A."/>
            <person name="Coutinho P.M."/>
            <person name="Erdmann S."/>
            <person name="Fowler T.J."/>
            <person name="Gathman A.C."/>
            <person name="Lombard V."/>
            <person name="Henrissat B."/>
            <person name="Knabe N."/>
            <person name="Kuees U."/>
            <person name="Lilly W.W."/>
            <person name="Lindquist E."/>
            <person name="Lucas S."/>
            <person name="Magnuson J.K."/>
            <person name="Piumi F."/>
            <person name="Raudaskoski M."/>
            <person name="Salamov A."/>
            <person name="Schmutz J."/>
            <person name="Schwarze F.W.M.R."/>
            <person name="vanKuyk P.A."/>
            <person name="Horton J.S."/>
            <person name="Grigoriev I.V."/>
            <person name="Woesten H.A.B."/>
        </authorList>
    </citation>
    <scope>NUCLEOTIDE SEQUENCE [LARGE SCALE GENOMIC DNA]</scope>
    <source>
        <strain evidence="4">H4-8 / FGSC 9210</strain>
    </source>
</reference>
<dbReference type="GO" id="GO:0010142">
    <property type="term" value="P:farnesyl diphosphate biosynthetic process, mevalonate pathway"/>
    <property type="evidence" value="ECO:0007669"/>
    <property type="project" value="TreeGrafter"/>
</dbReference>
<dbReference type="GO" id="GO:0004421">
    <property type="term" value="F:hydroxymethylglutaryl-CoA synthase activity"/>
    <property type="evidence" value="ECO:0007669"/>
    <property type="project" value="TreeGrafter"/>
</dbReference>
<dbReference type="InterPro" id="IPR013528">
    <property type="entry name" value="HMG_CoA_synth_N"/>
</dbReference>
<dbReference type="Pfam" id="PF01154">
    <property type="entry name" value="HMG_CoA_synt_N"/>
    <property type="match status" value="1"/>
</dbReference>
<dbReference type="AlphaFoldDB" id="D8Q2P6"/>
<dbReference type="eggNOG" id="KOG1393">
    <property type="taxonomic scope" value="Eukaryota"/>
</dbReference>
<dbReference type="PANTHER" id="PTHR43323">
    <property type="entry name" value="3-HYDROXY-3-METHYLGLUTARYL COENZYME A SYNTHASE"/>
    <property type="match status" value="1"/>
</dbReference>
<dbReference type="GeneID" id="9590238"/>
<dbReference type="InParanoid" id="D8Q2P6"/>
<keyword evidence="4" id="KW-1185">Reference proteome</keyword>